<proteinExistence type="inferred from homology"/>
<dbReference type="Gene3D" id="3.10.520.10">
    <property type="entry name" value="ApbE-like domains"/>
    <property type="match status" value="1"/>
</dbReference>
<evidence type="ECO:0000313" key="13">
    <source>
        <dbReference type="EMBL" id="CAH0989993.1"/>
    </source>
</evidence>
<reference evidence="13" key="1">
    <citation type="submission" date="2021-12" db="EMBL/GenBank/DDBJ databases">
        <authorList>
            <person name="Rodrigo-Torres L."/>
            <person name="Arahal R. D."/>
            <person name="Lucena T."/>
        </authorList>
    </citation>
    <scope>NUCLEOTIDE SEQUENCE</scope>
    <source>
        <strain evidence="13">CECT 8267</strain>
    </source>
</reference>
<keyword evidence="14" id="KW-1185">Reference proteome</keyword>
<keyword evidence="6 12" id="KW-0808">Transferase</keyword>
<keyword evidence="7 12" id="KW-0479">Metal-binding</keyword>
<keyword evidence="9 12" id="KW-0460">Magnesium</keyword>
<dbReference type="EMBL" id="CAKLPX010000001">
    <property type="protein sequence ID" value="CAH0989993.1"/>
    <property type="molecule type" value="Genomic_DNA"/>
</dbReference>
<dbReference type="Proteomes" id="UP000838100">
    <property type="component" value="Unassembled WGS sequence"/>
</dbReference>
<evidence type="ECO:0000256" key="5">
    <source>
        <dbReference type="ARBA" id="ARBA00022630"/>
    </source>
</evidence>
<organism evidence="13 14">
    <name type="scientific">Sinobacterium norvegicum</name>
    <dbReference type="NCBI Taxonomy" id="1641715"/>
    <lineage>
        <taxon>Bacteria</taxon>
        <taxon>Pseudomonadati</taxon>
        <taxon>Pseudomonadota</taxon>
        <taxon>Gammaproteobacteria</taxon>
        <taxon>Cellvibrionales</taxon>
        <taxon>Spongiibacteraceae</taxon>
        <taxon>Sinobacterium</taxon>
    </lineage>
</organism>
<name>A0ABN8EEG0_9GAMM</name>
<dbReference type="PANTHER" id="PTHR30040">
    <property type="entry name" value="THIAMINE BIOSYNTHESIS LIPOPROTEIN APBE"/>
    <property type="match status" value="1"/>
</dbReference>
<evidence type="ECO:0000256" key="6">
    <source>
        <dbReference type="ARBA" id="ARBA00022679"/>
    </source>
</evidence>
<dbReference type="InterPro" id="IPR024932">
    <property type="entry name" value="ApbE"/>
</dbReference>
<comment type="similarity">
    <text evidence="2 12">Belongs to the ApbE family.</text>
</comment>
<keyword evidence="5 12" id="KW-0285">Flavoprotein</keyword>
<dbReference type="PIRSF" id="PIRSF006268">
    <property type="entry name" value="ApbE"/>
    <property type="match status" value="1"/>
</dbReference>
<accession>A0ABN8EEG0</accession>
<evidence type="ECO:0000256" key="4">
    <source>
        <dbReference type="ARBA" id="ARBA00016337"/>
    </source>
</evidence>
<evidence type="ECO:0000256" key="1">
    <source>
        <dbReference type="ARBA" id="ARBA00001946"/>
    </source>
</evidence>
<protein>
    <recommendedName>
        <fullName evidence="4 12">FAD:protein FMN transferase</fullName>
        <ecNumber evidence="3 12">2.7.1.180</ecNumber>
    </recommendedName>
    <alternativeName>
        <fullName evidence="10 12">Flavin transferase</fullName>
    </alternativeName>
</protein>
<sequence length="341" mass="37181">MLLAFSLLFFIAILISGCAEKNPQHWLITGYTMGTSYHITVTAPSQLGELSRTDLEALIRQKLKLINQQMSTYIDDSELSVFNRAPINTDVPVSAPLAYMIERSLQIYHQTDHSFDPTIGALVNLWGFGPENQPERVPSQQRIDQLLAIHGMDKVQVDTANNTLRKTSSVYVDLSAIAKGDGVDRLAVLLDELGVTDYLVEIGGELRSRGLNPRGSAWRVAIEVPSDGLSEVVLQAVSIADMSIATSGDYRNYFEKDGVRYSHTIDPRTGYPVGHTLASVTVITASSGDADAYATAITVLGAEQGMALAEEINLPVLMVVRSINGFETIKSTAFAPYIESK</sequence>
<evidence type="ECO:0000256" key="11">
    <source>
        <dbReference type="ARBA" id="ARBA00048540"/>
    </source>
</evidence>
<keyword evidence="8 12" id="KW-0274">FAD</keyword>
<evidence type="ECO:0000313" key="14">
    <source>
        <dbReference type="Proteomes" id="UP000838100"/>
    </source>
</evidence>
<dbReference type="EC" id="2.7.1.180" evidence="3 12"/>
<evidence type="ECO:0000256" key="9">
    <source>
        <dbReference type="ARBA" id="ARBA00022842"/>
    </source>
</evidence>
<dbReference type="SUPFAM" id="SSF143631">
    <property type="entry name" value="ApbE-like"/>
    <property type="match status" value="1"/>
</dbReference>
<gene>
    <name evidence="13" type="primary">apbE</name>
    <name evidence="13" type="ORF">SIN8267_00070</name>
</gene>
<evidence type="ECO:0000256" key="8">
    <source>
        <dbReference type="ARBA" id="ARBA00022827"/>
    </source>
</evidence>
<comment type="caution">
    <text evidence="13">The sequence shown here is derived from an EMBL/GenBank/DDBJ whole genome shotgun (WGS) entry which is preliminary data.</text>
</comment>
<comment type="catalytic activity">
    <reaction evidence="11 12">
        <text>L-threonyl-[protein] + FAD = FMN-L-threonyl-[protein] + AMP + H(+)</text>
        <dbReference type="Rhea" id="RHEA:36847"/>
        <dbReference type="Rhea" id="RHEA-COMP:11060"/>
        <dbReference type="Rhea" id="RHEA-COMP:11061"/>
        <dbReference type="ChEBI" id="CHEBI:15378"/>
        <dbReference type="ChEBI" id="CHEBI:30013"/>
        <dbReference type="ChEBI" id="CHEBI:57692"/>
        <dbReference type="ChEBI" id="CHEBI:74257"/>
        <dbReference type="ChEBI" id="CHEBI:456215"/>
        <dbReference type="EC" id="2.7.1.180"/>
    </reaction>
</comment>
<dbReference type="PANTHER" id="PTHR30040:SF2">
    <property type="entry name" value="FAD:PROTEIN FMN TRANSFERASE"/>
    <property type="match status" value="1"/>
</dbReference>
<comment type="cofactor">
    <cofactor evidence="1">
        <name>Mg(2+)</name>
        <dbReference type="ChEBI" id="CHEBI:18420"/>
    </cofactor>
</comment>
<evidence type="ECO:0000256" key="2">
    <source>
        <dbReference type="ARBA" id="ARBA00008282"/>
    </source>
</evidence>
<evidence type="ECO:0000256" key="3">
    <source>
        <dbReference type="ARBA" id="ARBA00011955"/>
    </source>
</evidence>
<dbReference type="InterPro" id="IPR003374">
    <property type="entry name" value="ApbE-like_sf"/>
</dbReference>
<evidence type="ECO:0000256" key="7">
    <source>
        <dbReference type="ARBA" id="ARBA00022723"/>
    </source>
</evidence>
<evidence type="ECO:0000256" key="10">
    <source>
        <dbReference type="ARBA" id="ARBA00031306"/>
    </source>
</evidence>
<dbReference type="GO" id="GO:0016740">
    <property type="term" value="F:transferase activity"/>
    <property type="evidence" value="ECO:0007669"/>
    <property type="project" value="UniProtKB-KW"/>
</dbReference>
<evidence type="ECO:0000256" key="12">
    <source>
        <dbReference type="PIRNR" id="PIRNR006268"/>
    </source>
</evidence>
<dbReference type="Pfam" id="PF02424">
    <property type="entry name" value="ApbE"/>
    <property type="match status" value="1"/>
</dbReference>